<name>W7Z5R0_9BACL</name>
<dbReference type="InterPro" id="IPR052901">
    <property type="entry name" value="Bact_TGase-like"/>
</dbReference>
<sequence>METQSKLIGSENLSVQTTFKSTGKTLDLTASDPLLFRLLLSLTLMGLFAEWLHPFTAIVEGSSGNRLIEVLYVLTAVLLFIGMFGFRWFVSTWIYVASILFAWMYAFEEGVSLSWMRSYIDILQNDAVDLLNTGHYTALSQETRTLVLVIGWCMLVYSVQSLALFRRSIMLFAVATVLFLIGLETVLDLQVYADVIRTCMLVLLLQGLTHLARLRDSDASGVIRKSVYGIWIISVSLAAVGLVAIVWSGLQVMPAKELNRASLNDAVGHVQAWAETGYMQLGQEKAETGYNLSGDMIDMGQPIIQNSKPYFIADSPVQTYWRGEILNNYDGRKWSMKPDNLMPTTAINPFGSKNEVIAQEKGNLITQHVEFKQALRQDFPLFGGGIISKVVAVETGSPKALPVMMADPLAGTIKLAVDTNTAGVVGYKIETYIPKVELDKLRLQGGTDPSTIKDHYLQLPGELPARVKELGLQVTSGNTNRYDTVYAVKEYLAKHMTYTLDTRVPAQGQDFVDNFLFETKQGYCTHFATAMTVLLRSQNIPARYVMGFAPGQKYAGEANRYLITEGDAHAWVEVYFPQQGWVPFDPTPGAATGSIVSPVLAPQTSDNNIYNVFSYTWSSFINPSSWSKMLGLITVLNRLNWVLIVGTSLSLILLFLAVHHLWHSREMYRLWKQLHFTRRTFPHKKHLMAAANPVWEGLGRRYGAIDPGATVREYITSLNIEEEIMRSRLYSFADDWEKIAYDEVPPNRTTSIAFMQECWLIANQLV</sequence>
<dbReference type="SUPFAM" id="SSF54001">
    <property type="entry name" value="Cysteine proteinases"/>
    <property type="match status" value="1"/>
</dbReference>
<dbReference type="InterPro" id="IPR002931">
    <property type="entry name" value="Transglutaminase-like"/>
</dbReference>
<dbReference type="EMBL" id="BAVZ01000013">
    <property type="protein sequence ID" value="GAF09654.1"/>
    <property type="molecule type" value="Genomic_DNA"/>
</dbReference>
<dbReference type="eggNOG" id="COG1305">
    <property type="taxonomic scope" value="Bacteria"/>
</dbReference>
<feature type="transmembrane region" description="Helical" evidence="1">
    <location>
        <begin position="226"/>
        <end position="250"/>
    </location>
</feature>
<dbReference type="PANTHER" id="PTHR42736">
    <property type="entry name" value="PROTEIN-GLUTAMINE GAMMA-GLUTAMYLTRANSFERASE"/>
    <property type="match status" value="1"/>
</dbReference>
<proteinExistence type="predicted"/>
<dbReference type="AlphaFoldDB" id="W7Z5R0"/>
<dbReference type="STRING" id="1236976.JCM16418_3807"/>
<dbReference type="InterPro" id="IPR021878">
    <property type="entry name" value="TgpA_N"/>
</dbReference>
<gene>
    <name evidence="3" type="ORF">JCM16418_3807</name>
</gene>
<evidence type="ECO:0000313" key="4">
    <source>
        <dbReference type="Proteomes" id="UP000019364"/>
    </source>
</evidence>
<feature type="transmembrane region" description="Helical" evidence="1">
    <location>
        <begin position="92"/>
        <end position="108"/>
    </location>
</feature>
<dbReference type="Proteomes" id="UP000019364">
    <property type="component" value="Unassembled WGS sequence"/>
</dbReference>
<feature type="transmembrane region" description="Helical" evidence="1">
    <location>
        <begin position="34"/>
        <end position="55"/>
    </location>
</feature>
<protein>
    <submittedName>
        <fullName evidence="3">Transglutaminase-like enzymes</fullName>
    </submittedName>
</protein>
<keyword evidence="1" id="KW-0472">Membrane</keyword>
<dbReference type="PANTHER" id="PTHR42736:SF1">
    <property type="entry name" value="PROTEIN-GLUTAMINE GAMMA-GLUTAMYLTRANSFERASE"/>
    <property type="match status" value="1"/>
</dbReference>
<evidence type="ECO:0000259" key="2">
    <source>
        <dbReference type="SMART" id="SM00460"/>
    </source>
</evidence>
<feature type="transmembrane region" description="Helical" evidence="1">
    <location>
        <begin position="67"/>
        <end position="86"/>
    </location>
</feature>
<accession>W7Z5R0</accession>
<keyword evidence="4" id="KW-1185">Reference proteome</keyword>
<evidence type="ECO:0000256" key="1">
    <source>
        <dbReference type="SAM" id="Phobius"/>
    </source>
</evidence>
<keyword evidence="1" id="KW-0812">Transmembrane</keyword>
<dbReference type="SMART" id="SM00460">
    <property type="entry name" value="TGc"/>
    <property type="match status" value="1"/>
</dbReference>
<dbReference type="Pfam" id="PF01841">
    <property type="entry name" value="Transglut_core"/>
    <property type="match status" value="1"/>
</dbReference>
<feature type="transmembrane region" description="Helical" evidence="1">
    <location>
        <begin position="639"/>
        <end position="662"/>
    </location>
</feature>
<reference evidence="3 4" key="1">
    <citation type="journal article" date="2014" name="Genome Announc.">
        <title>Draft Genome Sequence of Paenibacillus pini JCM 16418T, Isolated from the Rhizosphere of Pine Tree.</title>
        <authorList>
            <person name="Yuki M."/>
            <person name="Oshima K."/>
            <person name="Suda W."/>
            <person name="Oshida Y."/>
            <person name="Kitamura K."/>
            <person name="Iida Y."/>
            <person name="Hattori M."/>
            <person name="Ohkuma M."/>
        </authorList>
    </citation>
    <scope>NUCLEOTIDE SEQUENCE [LARGE SCALE GENOMIC DNA]</scope>
    <source>
        <strain evidence="3 4">JCM 16418</strain>
    </source>
</reference>
<evidence type="ECO:0000313" key="3">
    <source>
        <dbReference type="EMBL" id="GAF09654.1"/>
    </source>
</evidence>
<feature type="domain" description="Transglutaminase-like" evidence="2">
    <location>
        <begin position="516"/>
        <end position="588"/>
    </location>
</feature>
<keyword evidence="1" id="KW-1133">Transmembrane helix</keyword>
<comment type="caution">
    <text evidence="3">The sequence shown here is derived from an EMBL/GenBank/DDBJ whole genome shotgun (WGS) entry which is preliminary data.</text>
</comment>
<dbReference type="Pfam" id="PF11992">
    <property type="entry name" value="TgpA_N"/>
    <property type="match status" value="1"/>
</dbReference>
<organism evidence="3 4">
    <name type="scientific">Paenibacillus pini JCM 16418</name>
    <dbReference type="NCBI Taxonomy" id="1236976"/>
    <lineage>
        <taxon>Bacteria</taxon>
        <taxon>Bacillati</taxon>
        <taxon>Bacillota</taxon>
        <taxon>Bacilli</taxon>
        <taxon>Bacillales</taxon>
        <taxon>Paenibacillaceae</taxon>
        <taxon>Paenibacillus</taxon>
    </lineage>
</organism>
<dbReference type="InterPro" id="IPR038765">
    <property type="entry name" value="Papain-like_cys_pep_sf"/>
</dbReference>
<dbReference type="OrthoDB" id="9804872at2"/>
<feature type="transmembrane region" description="Helical" evidence="1">
    <location>
        <begin position="164"/>
        <end position="183"/>
    </location>
</feature>
<dbReference type="Gene3D" id="3.10.620.30">
    <property type="match status" value="1"/>
</dbReference>
<dbReference type="RefSeq" id="WP_036651359.1">
    <property type="nucleotide sequence ID" value="NZ_BAVZ01000013.1"/>
</dbReference>